<dbReference type="Pfam" id="PF13365">
    <property type="entry name" value="Trypsin_2"/>
    <property type="match status" value="1"/>
</dbReference>
<dbReference type="InterPro" id="IPR001940">
    <property type="entry name" value="Peptidase_S1C"/>
</dbReference>
<reference evidence="5 6" key="1">
    <citation type="submission" date="2019-02" db="EMBL/GenBank/DDBJ databases">
        <title>Deep-cultivation of Planctomycetes and their phenomic and genomic characterization uncovers novel biology.</title>
        <authorList>
            <person name="Wiegand S."/>
            <person name="Jogler M."/>
            <person name="Boedeker C."/>
            <person name="Pinto D."/>
            <person name="Vollmers J."/>
            <person name="Rivas-Marin E."/>
            <person name="Kohn T."/>
            <person name="Peeters S.H."/>
            <person name="Heuer A."/>
            <person name="Rast P."/>
            <person name="Oberbeckmann S."/>
            <person name="Bunk B."/>
            <person name="Jeske O."/>
            <person name="Meyerdierks A."/>
            <person name="Storesund J.E."/>
            <person name="Kallscheuer N."/>
            <person name="Luecker S."/>
            <person name="Lage O.M."/>
            <person name="Pohl T."/>
            <person name="Merkel B.J."/>
            <person name="Hornburger P."/>
            <person name="Mueller R.-W."/>
            <person name="Bruemmer F."/>
            <person name="Labrenz M."/>
            <person name="Spormann A.M."/>
            <person name="Op den Camp H."/>
            <person name="Overmann J."/>
            <person name="Amann R."/>
            <person name="Jetten M.S.M."/>
            <person name="Mascher T."/>
            <person name="Medema M.H."/>
            <person name="Devos D.P."/>
            <person name="Kaster A.-K."/>
            <person name="Ovreas L."/>
            <person name="Rohde M."/>
            <person name="Galperin M.Y."/>
            <person name="Jogler C."/>
        </authorList>
    </citation>
    <scope>NUCLEOTIDE SEQUENCE [LARGE SCALE GENOMIC DNA]</scope>
    <source>
        <strain evidence="5 6">Pan44</strain>
    </source>
</reference>
<dbReference type="AlphaFoldDB" id="A0A517SFY5"/>
<evidence type="ECO:0000259" key="4">
    <source>
        <dbReference type="PROSITE" id="PS50106"/>
    </source>
</evidence>
<dbReference type="PANTHER" id="PTHR22939:SF129">
    <property type="entry name" value="SERINE PROTEASE HTRA2, MITOCHONDRIAL"/>
    <property type="match status" value="1"/>
</dbReference>
<protein>
    <submittedName>
        <fullName evidence="5">Serine protease HtrA</fullName>
    </submittedName>
</protein>
<dbReference type="Proteomes" id="UP000315700">
    <property type="component" value="Chromosome"/>
</dbReference>
<keyword evidence="6" id="KW-1185">Reference proteome</keyword>
<dbReference type="EMBL" id="CP036271">
    <property type="protein sequence ID" value="QDT55042.1"/>
    <property type="molecule type" value="Genomic_DNA"/>
</dbReference>
<dbReference type="RefSeq" id="WP_145030840.1">
    <property type="nucleotide sequence ID" value="NZ_CP036271.1"/>
</dbReference>
<dbReference type="InParanoid" id="A0A517SFY5"/>
<proteinExistence type="inferred from homology"/>
<dbReference type="InterPro" id="IPR036034">
    <property type="entry name" value="PDZ_sf"/>
</dbReference>
<dbReference type="SMART" id="SM00228">
    <property type="entry name" value="PDZ"/>
    <property type="match status" value="1"/>
</dbReference>
<keyword evidence="3" id="KW-0378">Hydrolase</keyword>
<dbReference type="GO" id="GO:0006508">
    <property type="term" value="P:proteolysis"/>
    <property type="evidence" value="ECO:0007669"/>
    <property type="project" value="UniProtKB-KW"/>
</dbReference>
<feature type="domain" description="PDZ" evidence="4">
    <location>
        <begin position="258"/>
        <end position="329"/>
    </location>
</feature>
<dbReference type="PANTHER" id="PTHR22939">
    <property type="entry name" value="SERINE PROTEASE FAMILY S1C HTRA-RELATED"/>
    <property type="match status" value="1"/>
</dbReference>
<comment type="similarity">
    <text evidence="1">Belongs to the peptidase S1C family.</text>
</comment>
<accession>A0A517SFY5</accession>
<evidence type="ECO:0000313" key="6">
    <source>
        <dbReference type="Proteomes" id="UP000315700"/>
    </source>
</evidence>
<dbReference type="SUPFAM" id="SSF50156">
    <property type="entry name" value="PDZ domain-like"/>
    <property type="match status" value="1"/>
</dbReference>
<dbReference type="InterPro" id="IPR009003">
    <property type="entry name" value="Peptidase_S1_PA"/>
</dbReference>
<name>A0A517SFY5_9PLAN</name>
<sequence>MNINRRKFFGSVTSLSLGAAVGRSLLAADLRGSIADVQQRMVKIFGAGGLAGLHAYGTGFLISPNGHVATILSHVLDSDVVNVVLHDGRRIPGRVVGTDVDLDLAVLKIEAEGLPSFDLFKAVDVSPGTRVLAFSNMFKVASGNEPVTVQRGVVAAKARLSARRGRFAAPYRDEAYLLDAVTNNPGAGGGVLTTLDGRLVGVLGRELKNPQTQTWINYAVPATKLAATADAIVKGEFRPKDKFAADEPEGTGVTPVDLGLVLVPDVVARTPAYVDDVVVGSPAAKAGLAAEDLIVFVNSDLVASISAVKDALQQSRPGDDVTLTVRRGDDLVSVTLRVPPRGTR</sequence>
<evidence type="ECO:0000256" key="2">
    <source>
        <dbReference type="ARBA" id="ARBA00022670"/>
    </source>
</evidence>
<dbReference type="PRINTS" id="PR00834">
    <property type="entry name" value="PROTEASES2C"/>
</dbReference>
<evidence type="ECO:0000256" key="3">
    <source>
        <dbReference type="ARBA" id="ARBA00022801"/>
    </source>
</evidence>
<dbReference type="InterPro" id="IPR001478">
    <property type="entry name" value="PDZ"/>
</dbReference>
<keyword evidence="2 5" id="KW-0645">Protease</keyword>
<dbReference type="OrthoDB" id="264239at2"/>
<dbReference type="SUPFAM" id="SSF50494">
    <property type="entry name" value="Trypsin-like serine proteases"/>
    <property type="match status" value="1"/>
</dbReference>
<dbReference type="Gene3D" id="2.30.42.10">
    <property type="match status" value="1"/>
</dbReference>
<evidence type="ECO:0000256" key="1">
    <source>
        <dbReference type="ARBA" id="ARBA00010541"/>
    </source>
</evidence>
<dbReference type="PROSITE" id="PS50106">
    <property type="entry name" value="PDZ"/>
    <property type="match status" value="1"/>
</dbReference>
<dbReference type="GO" id="GO:0004252">
    <property type="term" value="F:serine-type endopeptidase activity"/>
    <property type="evidence" value="ECO:0007669"/>
    <property type="project" value="InterPro"/>
</dbReference>
<dbReference type="Pfam" id="PF13180">
    <property type="entry name" value="PDZ_2"/>
    <property type="match status" value="1"/>
</dbReference>
<dbReference type="KEGG" id="ccos:Pan44_30830"/>
<organism evidence="5 6">
    <name type="scientific">Caulifigura coniformis</name>
    <dbReference type="NCBI Taxonomy" id="2527983"/>
    <lineage>
        <taxon>Bacteria</taxon>
        <taxon>Pseudomonadati</taxon>
        <taxon>Planctomycetota</taxon>
        <taxon>Planctomycetia</taxon>
        <taxon>Planctomycetales</taxon>
        <taxon>Planctomycetaceae</taxon>
        <taxon>Caulifigura</taxon>
    </lineage>
</organism>
<dbReference type="Gene3D" id="2.40.10.120">
    <property type="match status" value="1"/>
</dbReference>
<gene>
    <name evidence="5" type="primary">htrA_2</name>
    <name evidence="5" type="ORF">Pan44_30830</name>
</gene>
<evidence type="ECO:0000313" key="5">
    <source>
        <dbReference type="EMBL" id="QDT55042.1"/>
    </source>
</evidence>